<feature type="signal peptide" evidence="1">
    <location>
        <begin position="1"/>
        <end position="21"/>
    </location>
</feature>
<proteinExistence type="predicted"/>
<gene>
    <name evidence="2" type="ORF">DB31_1869</name>
</gene>
<comment type="caution">
    <text evidence="2">The sequence shown here is derived from an EMBL/GenBank/DDBJ whole genome shotgun (WGS) entry which is preliminary data.</text>
</comment>
<feature type="chain" id="PRO_5001799593" evidence="1">
    <location>
        <begin position="22"/>
        <end position="169"/>
    </location>
</feature>
<reference evidence="2 3" key="1">
    <citation type="submission" date="2014-04" db="EMBL/GenBank/DDBJ databases">
        <title>Genome assembly of Hyalangium minutum DSM 14724.</title>
        <authorList>
            <person name="Sharma G."/>
            <person name="Subramanian S."/>
        </authorList>
    </citation>
    <scope>NUCLEOTIDE SEQUENCE [LARGE SCALE GENOMIC DNA]</scope>
    <source>
        <strain evidence="2 3">DSM 14724</strain>
    </source>
</reference>
<dbReference type="AlphaFoldDB" id="A0A085WAY8"/>
<accession>A0A085WAY8</accession>
<sequence>MNRLSIPVLFLSLFLAQSAAAQSEEGPFLSRQHLVNYWSANASGGYAIHVFLNMYKVYDHFGFGPALGKVYYQCSDGLIRKNCNSFQGPFTWSSDAVGFVNSLVGAPNGTPIVLDGAYLQQGGWPYAGYFTYKTCYGQSYNGNLLTYVVLVDGYAYGTAYSGISCLPAP</sequence>
<protein>
    <submittedName>
        <fullName evidence="2">Uncharacterized protein</fullName>
    </submittedName>
</protein>
<evidence type="ECO:0000256" key="1">
    <source>
        <dbReference type="SAM" id="SignalP"/>
    </source>
</evidence>
<evidence type="ECO:0000313" key="2">
    <source>
        <dbReference type="EMBL" id="KFE64851.1"/>
    </source>
</evidence>
<keyword evidence="3" id="KW-1185">Reference proteome</keyword>
<dbReference type="Proteomes" id="UP000028725">
    <property type="component" value="Unassembled WGS sequence"/>
</dbReference>
<name>A0A085WAY8_9BACT</name>
<keyword evidence="1" id="KW-0732">Signal</keyword>
<dbReference type="RefSeq" id="WP_044193810.1">
    <property type="nucleotide sequence ID" value="NZ_JMCB01000013.1"/>
</dbReference>
<organism evidence="2 3">
    <name type="scientific">Hyalangium minutum</name>
    <dbReference type="NCBI Taxonomy" id="394096"/>
    <lineage>
        <taxon>Bacteria</taxon>
        <taxon>Pseudomonadati</taxon>
        <taxon>Myxococcota</taxon>
        <taxon>Myxococcia</taxon>
        <taxon>Myxococcales</taxon>
        <taxon>Cystobacterineae</taxon>
        <taxon>Archangiaceae</taxon>
        <taxon>Hyalangium</taxon>
    </lineage>
</organism>
<dbReference type="EMBL" id="JMCB01000013">
    <property type="protein sequence ID" value="KFE64851.1"/>
    <property type="molecule type" value="Genomic_DNA"/>
</dbReference>
<evidence type="ECO:0000313" key="3">
    <source>
        <dbReference type="Proteomes" id="UP000028725"/>
    </source>
</evidence>
<dbReference type="OrthoDB" id="9887223at2"/>